<sequence length="205" mass="23888">MKTVPSLLMLFSCIACSKPDSIQTKETPPYVVSKIDSTLKAQWVGSSIPPPPKVFYTDYNFIVDNKSEQVFLHRKKFMLFCGTGVDFTKPDFLYLTPEDFKLLSKDEIQSYFTDTLPNLNNQQAIVLASFQDSIKLKEVRTFIDSVFIARNIPRFNIRMVTEEERIVLEHKKQNLPYFADSIQWSDNFTIPFIHKRKRINSRTTQ</sequence>
<dbReference type="AlphaFoldDB" id="A0A6B2HAF7"/>
<reference evidence="2 3" key="1">
    <citation type="submission" date="2020-01" db="EMBL/GenBank/DDBJ databases">
        <authorList>
            <person name="Kim M.K."/>
        </authorList>
    </citation>
    <scope>NUCLEOTIDE SEQUENCE [LARGE SCALE GENOMIC DNA]</scope>
    <source>
        <strain evidence="2 3">BT213</strain>
    </source>
</reference>
<evidence type="ECO:0000313" key="2">
    <source>
        <dbReference type="EMBL" id="NDK57300.1"/>
    </source>
</evidence>
<protein>
    <recommendedName>
        <fullName evidence="4">Lipoprotein</fullName>
    </recommendedName>
</protein>
<feature type="signal peptide" evidence="1">
    <location>
        <begin position="1"/>
        <end position="17"/>
    </location>
</feature>
<comment type="caution">
    <text evidence="2">The sequence shown here is derived from an EMBL/GenBank/DDBJ whole genome shotgun (WGS) entry which is preliminary data.</text>
</comment>
<evidence type="ECO:0000313" key="3">
    <source>
        <dbReference type="Proteomes" id="UP000478546"/>
    </source>
</evidence>
<keyword evidence="1" id="KW-0732">Signal</keyword>
<proteinExistence type="predicted"/>
<name>A0A6B2HAF7_9BACT</name>
<organism evidence="2 3">
    <name type="scientific">Pontibacter fetidus</name>
    <dbReference type="NCBI Taxonomy" id="2700082"/>
    <lineage>
        <taxon>Bacteria</taxon>
        <taxon>Pseudomonadati</taxon>
        <taxon>Bacteroidota</taxon>
        <taxon>Cytophagia</taxon>
        <taxon>Cytophagales</taxon>
        <taxon>Hymenobacteraceae</taxon>
        <taxon>Pontibacter</taxon>
    </lineage>
</organism>
<keyword evidence="3" id="KW-1185">Reference proteome</keyword>
<gene>
    <name evidence="2" type="ORF">GWO68_15360</name>
</gene>
<accession>A0A6B2HAF7</accession>
<evidence type="ECO:0000256" key="1">
    <source>
        <dbReference type="SAM" id="SignalP"/>
    </source>
</evidence>
<feature type="chain" id="PRO_5025681358" description="Lipoprotein" evidence="1">
    <location>
        <begin position="18"/>
        <end position="205"/>
    </location>
</feature>
<evidence type="ECO:0008006" key="4">
    <source>
        <dbReference type="Google" id="ProtNLM"/>
    </source>
</evidence>
<dbReference type="RefSeq" id="WP_162347362.1">
    <property type="nucleotide sequence ID" value="NZ_JAAEAA010000024.1"/>
</dbReference>
<dbReference type="Proteomes" id="UP000478546">
    <property type="component" value="Unassembled WGS sequence"/>
</dbReference>
<dbReference type="EMBL" id="JAAEAA010000024">
    <property type="protein sequence ID" value="NDK57300.1"/>
    <property type="molecule type" value="Genomic_DNA"/>
</dbReference>